<protein>
    <recommendedName>
        <fullName evidence="6">L-threonine 3-dehydrogenase, mitochondrial</fullName>
        <ecNumber evidence="5">1.1.1.103</ecNumber>
    </recommendedName>
</protein>
<keyword evidence="11" id="KW-1185">Reference proteome</keyword>
<comment type="catalytic activity">
    <reaction evidence="2">
        <text>L-threonine + NAD(+) = (2S)-2-amino-3-oxobutanoate + NADH + H(+)</text>
        <dbReference type="Rhea" id="RHEA:13161"/>
        <dbReference type="ChEBI" id="CHEBI:15378"/>
        <dbReference type="ChEBI" id="CHEBI:57540"/>
        <dbReference type="ChEBI" id="CHEBI:57926"/>
        <dbReference type="ChEBI" id="CHEBI:57945"/>
        <dbReference type="ChEBI" id="CHEBI:78948"/>
        <dbReference type="EC" id="1.1.1.103"/>
    </reaction>
</comment>
<dbReference type="PRINTS" id="PR00109">
    <property type="entry name" value="TYRKINASE"/>
</dbReference>
<feature type="transmembrane region" description="Helical" evidence="7">
    <location>
        <begin position="1000"/>
        <end position="1020"/>
    </location>
</feature>
<keyword evidence="7" id="KW-1133">Transmembrane helix</keyword>
<evidence type="ECO:0000256" key="5">
    <source>
        <dbReference type="ARBA" id="ARBA00066604"/>
    </source>
</evidence>
<dbReference type="GO" id="GO:0005524">
    <property type="term" value="F:ATP binding"/>
    <property type="evidence" value="ECO:0007669"/>
    <property type="project" value="InterPro"/>
</dbReference>
<sequence>MSILFLLSALFGAIASQVTVDTDPTYLSNRCYLRCVARCVKEDPERTLAKCKYSDQCKEYQKLNLCEDEACWNNCSDIGPEQPKWENQSLNVIVNPLPNQNIELNWSYISDAVFYVIQFRTSSGEWDIKNQNLRSDSYMQNYNASAYLDFCSAKYVRIAPVKVDGVGLFTEQSIGAPKIEFSPIMKPVDMVFKNIPFTEGNYFSNATIVVTLQYDKTNWPLGDDDLVVSPMWFLVRCDKPDLAQAVPSPTFERGEGNTLVTKVGADMMYRSCKFIYYMSSMESRTCPNSGTSNQNPPAEAFNELAINCSTVKDNDCFITISYAGPLCGSASKNFKYFALNDEIDGNDLNTNITANITFEPLGRIAKSSLYYVAIYGEAERYNDESTNFATGNSNLLLDFEQYETAILGVNLTSEIGVVNSCTSGLERDGSCKNSSNFFVLTDLRLDQLYGVIICSIRDVRNTTLPNIVGEIRSKRPMTNAVEFFANDYIKPNVGLYVGLGIAGFLLVIAIIAGLSYWVYRSHQEKKLIEFSMKQMKKESEERYTEFPKKSDLWELERRNLIIYDEKKLGSGAFGSVFQGKLIGKAKAHKDAQSVLGVSLMRTENCDVAVKMLPEYADDLSKSEFLREIALMKNLGYHERLVNMLACITESEPYCLVVEYCKDGDLLHFLRERCEYMLRLDKLGIDYTDPEESDYDMDMVITLKQLLMFAVQISYGLDYLAQKKYVHRDVAARNILVHDKNYAKIGDFGLCRFIYSEGANYISQGGRLPIKWMSPEAIRDYEFTCKSDVWSFGVLMFEIITLGGTPYPCIQPDDMYTYLDAGNRMEQPDNCPDAYYNVMMQCWRADPNKRPEFSTIRQKLASQLEQVTEEYSYLKLDSQKDYYNVRTDMDTSQMMPPPDPEVAPKPFKASAQYSHEGSYKHKGNLDHSTSVSSDQCLITPSEPNPDWKRFDLIGFSMLEDEALIGIIRPKGYREAPPLLTRLFRASRRASTRAIFAMKMSLPQFAAFVAVALVCFIAVYGVEAVPTYQMLKRADKTAPPHWEDLGWAWGKRSLRAPYGEFVFKQVKKNPDWHDLGWAWGRKTASLAVAGRLSLLRMRNSVTTTLRKAVHGCTARRYATSSDPLCKFAALARETQEKPRTLITGSLGQLGRGLANVMKYMYGRESVVMTDIVKPASDLEDISPYFYLNILDQEAIEEAVVNNRIDTIVHFSALLSAVGENNVPLALKVNCAGVQNILEVAKNYKLKVFIPSTIGAFGPTTPRVNTPDLTVQRPRTIYGVSKVYAELLGEYYHDRFGVDFRSLRFPGIISATKPGGGTTDYAIQIFYDAILHGKHKCYLRPDTRLPMMYDTDCTASVVFFLAAPNAKLSQRTYNVTGFSFTPEDIANAIRRVMPDFQIEYDICPVRQKIADSWPQSLDDSIARRDWGWRNDYGIDEMVDVMFSLLNNGSTASNEPKLAQM</sequence>
<dbReference type="Proteomes" id="UP001175271">
    <property type="component" value="Unassembled WGS sequence"/>
</dbReference>
<organism evidence="10 11">
    <name type="scientific">Steinernema hermaphroditum</name>
    <dbReference type="NCBI Taxonomy" id="289476"/>
    <lineage>
        <taxon>Eukaryota</taxon>
        <taxon>Metazoa</taxon>
        <taxon>Ecdysozoa</taxon>
        <taxon>Nematoda</taxon>
        <taxon>Chromadorea</taxon>
        <taxon>Rhabditida</taxon>
        <taxon>Tylenchina</taxon>
        <taxon>Panagrolaimomorpha</taxon>
        <taxon>Strongyloidoidea</taxon>
        <taxon>Steinernematidae</taxon>
        <taxon>Steinernema</taxon>
    </lineage>
</organism>
<feature type="signal peptide" evidence="8">
    <location>
        <begin position="1"/>
        <end position="16"/>
    </location>
</feature>
<dbReference type="InterPro" id="IPR008266">
    <property type="entry name" value="Tyr_kinase_AS"/>
</dbReference>
<dbReference type="InterPro" id="IPR000719">
    <property type="entry name" value="Prot_kinase_dom"/>
</dbReference>
<dbReference type="CDD" id="cd00192">
    <property type="entry name" value="PTKc"/>
    <property type="match status" value="1"/>
</dbReference>
<dbReference type="Gene3D" id="3.40.50.720">
    <property type="entry name" value="NAD(P)-binding Rossmann-like Domain"/>
    <property type="match status" value="1"/>
</dbReference>
<dbReference type="GO" id="GO:0006567">
    <property type="term" value="P:L-threonine catabolic process"/>
    <property type="evidence" value="ECO:0007669"/>
    <property type="project" value="TreeGrafter"/>
</dbReference>
<dbReference type="SUPFAM" id="SSF51735">
    <property type="entry name" value="NAD(P)-binding Rossmann-fold domains"/>
    <property type="match status" value="1"/>
</dbReference>
<dbReference type="EC" id="1.1.1.103" evidence="5"/>
<dbReference type="CDD" id="cd05272">
    <property type="entry name" value="TDH_SDR_e"/>
    <property type="match status" value="1"/>
</dbReference>
<dbReference type="InterPro" id="IPR001245">
    <property type="entry name" value="Ser-Thr/Tyr_kinase_cat_dom"/>
</dbReference>
<dbReference type="PANTHER" id="PTHR42687:SF1">
    <property type="entry name" value="L-THREONINE 3-DEHYDROGENASE, MITOCHONDRIAL"/>
    <property type="match status" value="1"/>
</dbReference>
<keyword evidence="7" id="KW-0812">Transmembrane</keyword>
<dbReference type="Pfam" id="PF01370">
    <property type="entry name" value="Epimerase"/>
    <property type="match status" value="1"/>
</dbReference>
<accession>A0AA39HMU7</accession>
<dbReference type="InterPro" id="IPR051225">
    <property type="entry name" value="NAD(P)_epim/dehydratase"/>
</dbReference>
<dbReference type="PROSITE" id="PS00109">
    <property type="entry name" value="PROTEIN_KINASE_TYR"/>
    <property type="match status" value="1"/>
</dbReference>
<evidence type="ECO:0000313" key="10">
    <source>
        <dbReference type="EMBL" id="KAK0407634.1"/>
    </source>
</evidence>
<dbReference type="InterPro" id="IPR036291">
    <property type="entry name" value="NAD(P)-bd_dom_sf"/>
</dbReference>
<dbReference type="GO" id="GO:0008743">
    <property type="term" value="F:L-threonine 3-dehydrogenase activity"/>
    <property type="evidence" value="ECO:0007669"/>
    <property type="project" value="UniProtKB-EC"/>
</dbReference>
<evidence type="ECO:0000256" key="3">
    <source>
        <dbReference type="ARBA" id="ARBA00059023"/>
    </source>
</evidence>
<reference evidence="10" key="1">
    <citation type="submission" date="2023-06" db="EMBL/GenBank/DDBJ databases">
        <title>Genomic analysis of the entomopathogenic nematode Steinernema hermaphroditum.</title>
        <authorList>
            <person name="Schwarz E.M."/>
            <person name="Heppert J.K."/>
            <person name="Baniya A."/>
            <person name="Schwartz H.T."/>
            <person name="Tan C.-H."/>
            <person name="Antoshechkin I."/>
            <person name="Sternberg P.W."/>
            <person name="Goodrich-Blair H."/>
            <person name="Dillman A.R."/>
        </authorList>
    </citation>
    <scope>NUCLEOTIDE SEQUENCE</scope>
    <source>
        <strain evidence="10">PS9179</strain>
        <tissue evidence="10">Whole animal</tissue>
    </source>
</reference>
<dbReference type="PANTHER" id="PTHR42687">
    <property type="entry name" value="L-THREONINE 3-DEHYDROGENASE"/>
    <property type="match status" value="1"/>
</dbReference>
<keyword evidence="8" id="KW-0732">Signal</keyword>
<dbReference type="Pfam" id="PF07714">
    <property type="entry name" value="PK_Tyr_Ser-Thr"/>
    <property type="match status" value="1"/>
</dbReference>
<evidence type="ECO:0000313" key="11">
    <source>
        <dbReference type="Proteomes" id="UP001175271"/>
    </source>
</evidence>
<dbReference type="SMART" id="SM00220">
    <property type="entry name" value="S_TKc"/>
    <property type="match status" value="1"/>
</dbReference>
<evidence type="ECO:0000256" key="4">
    <source>
        <dbReference type="ARBA" id="ARBA00060557"/>
    </source>
</evidence>
<evidence type="ECO:0000256" key="2">
    <source>
        <dbReference type="ARBA" id="ARBA00050613"/>
    </source>
</evidence>
<name>A0AA39HMU7_9BILA</name>
<comment type="caution">
    <text evidence="10">The sequence shown here is derived from an EMBL/GenBank/DDBJ whole genome shotgun (WGS) entry which is preliminary data.</text>
</comment>
<feature type="domain" description="Protein kinase" evidence="9">
    <location>
        <begin position="562"/>
        <end position="873"/>
    </location>
</feature>
<dbReference type="GO" id="GO:0004713">
    <property type="term" value="F:protein tyrosine kinase activity"/>
    <property type="evidence" value="ECO:0007669"/>
    <property type="project" value="InterPro"/>
</dbReference>
<keyword evidence="7" id="KW-0472">Membrane</keyword>
<feature type="transmembrane region" description="Helical" evidence="7">
    <location>
        <begin position="493"/>
        <end position="519"/>
    </location>
</feature>
<feature type="chain" id="PRO_5041396601" description="L-threonine 3-dehydrogenase, mitochondrial" evidence="8">
    <location>
        <begin position="17"/>
        <end position="1457"/>
    </location>
</feature>
<evidence type="ECO:0000256" key="1">
    <source>
        <dbReference type="ARBA" id="ARBA00007637"/>
    </source>
</evidence>
<comment type="similarity">
    <text evidence="1">Belongs to the NAD(P)-dependent epimerase/dehydratase family.</text>
</comment>
<evidence type="ECO:0000256" key="6">
    <source>
        <dbReference type="ARBA" id="ARBA00069940"/>
    </source>
</evidence>
<comment type="pathway">
    <text evidence="4">Amino-acid degradation; L-threonine degradation via oxydo-reductase pathway; glycine from L-threonine: step 1/2.</text>
</comment>
<evidence type="ECO:0000256" key="8">
    <source>
        <dbReference type="SAM" id="SignalP"/>
    </source>
</evidence>
<dbReference type="PROSITE" id="PS50011">
    <property type="entry name" value="PROTEIN_KINASE_DOM"/>
    <property type="match status" value="1"/>
</dbReference>
<dbReference type="Gene3D" id="3.30.200.20">
    <property type="entry name" value="Phosphorylase Kinase, domain 1"/>
    <property type="match status" value="1"/>
</dbReference>
<evidence type="ECO:0000259" key="9">
    <source>
        <dbReference type="PROSITE" id="PS50011"/>
    </source>
</evidence>
<dbReference type="FunFam" id="1.10.510.10:FF:000994">
    <property type="entry name" value="Hypoxia Inhibited Receptor tyrosine kinase"/>
    <property type="match status" value="1"/>
</dbReference>
<dbReference type="InterPro" id="IPR011009">
    <property type="entry name" value="Kinase-like_dom_sf"/>
</dbReference>
<dbReference type="SUPFAM" id="SSF56112">
    <property type="entry name" value="Protein kinase-like (PK-like)"/>
    <property type="match status" value="1"/>
</dbReference>
<dbReference type="InterPro" id="IPR020635">
    <property type="entry name" value="Tyr_kinase_cat_dom"/>
</dbReference>
<comment type="function">
    <text evidence="3">Catalyzes the NAD(+)-dependent oxidation of L-threonine to 2-amino-3-ketobutyrate, mediating L-threonine catabolism.</text>
</comment>
<gene>
    <name evidence="10" type="ORF">QR680_003505</name>
</gene>
<evidence type="ECO:0000256" key="7">
    <source>
        <dbReference type="SAM" id="Phobius"/>
    </source>
</evidence>
<proteinExistence type="inferred from homology"/>
<dbReference type="SMART" id="SM00219">
    <property type="entry name" value="TyrKc"/>
    <property type="match status" value="1"/>
</dbReference>
<dbReference type="FunFam" id="3.40.50.720:FF:000077">
    <property type="entry name" value="L-threonine 3-dehydrogenase, mitochondrial"/>
    <property type="match status" value="1"/>
</dbReference>
<dbReference type="InterPro" id="IPR001509">
    <property type="entry name" value="Epimerase_deHydtase"/>
</dbReference>
<dbReference type="Gene3D" id="1.10.510.10">
    <property type="entry name" value="Transferase(Phosphotransferase) domain 1"/>
    <property type="match status" value="1"/>
</dbReference>
<dbReference type="EMBL" id="JAUCMV010000003">
    <property type="protein sequence ID" value="KAK0407634.1"/>
    <property type="molecule type" value="Genomic_DNA"/>
</dbReference>